<organism evidence="3 4">
    <name type="scientific">Corynebacterium pilosum</name>
    <dbReference type="NCBI Taxonomy" id="35756"/>
    <lineage>
        <taxon>Bacteria</taxon>
        <taxon>Bacillati</taxon>
        <taxon>Actinomycetota</taxon>
        <taxon>Actinomycetes</taxon>
        <taxon>Mycobacteriales</taxon>
        <taxon>Corynebacteriaceae</taxon>
        <taxon>Corynebacterium</taxon>
    </lineage>
</organism>
<dbReference type="PIRSF" id="PIRSF026631">
    <property type="entry name" value="UCP026631"/>
    <property type="match status" value="1"/>
</dbReference>
<feature type="transmembrane region" description="Helical" evidence="1">
    <location>
        <begin position="12"/>
        <end position="31"/>
    </location>
</feature>
<keyword evidence="1" id="KW-0812">Transmembrane</keyword>
<accession>A0A376CMI1</accession>
<dbReference type="OrthoDB" id="3190163at2"/>
<evidence type="ECO:0000313" key="3">
    <source>
        <dbReference type="EMBL" id="STC69726.1"/>
    </source>
</evidence>
<keyword evidence="4" id="KW-1185">Reference proteome</keyword>
<gene>
    <name evidence="3" type="ORF">NCTC11862_01525</name>
</gene>
<proteinExistence type="predicted"/>
<dbReference type="InterPro" id="IPR005182">
    <property type="entry name" value="YdbS-like_PH"/>
</dbReference>
<protein>
    <submittedName>
        <fullName evidence="3">Membrane protein</fullName>
    </submittedName>
</protein>
<evidence type="ECO:0000313" key="4">
    <source>
        <dbReference type="Proteomes" id="UP000254467"/>
    </source>
</evidence>
<feature type="transmembrane region" description="Helical" evidence="1">
    <location>
        <begin position="207"/>
        <end position="227"/>
    </location>
</feature>
<name>A0A376CMI1_9CORY</name>
<evidence type="ECO:0000259" key="2">
    <source>
        <dbReference type="Pfam" id="PF03703"/>
    </source>
</evidence>
<dbReference type="STRING" id="35756.GCA_001044155_01985"/>
<dbReference type="PANTHER" id="PTHR34473:SF2">
    <property type="entry name" value="UPF0699 TRANSMEMBRANE PROTEIN YDBT"/>
    <property type="match status" value="1"/>
</dbReference>
<feature type="domain" description="YdbS-like PH" evidence="2">
    <location>
        <begin position="231"/>
        <end position="289"/>
    </location>
</feature>
<dbReference type="PANTHER" id="PTHR34473">
    <property type="entry name" value="UPF0699 TRANSMEMBRANE PROTEIN YDBS"/>
    <property type="match status" value="1"/>
</dbReference>
<dbReference type="AlphaFoldDB" id="A0A376CMI1"/>
<dbReference type="Proteomes" id="UP000254467">
    <property type="component" value="Unassembled WGS sequence"/>
</dbReference>
<sequence>MTEGAYRRVHRLTPLLRFWTVILALLAIGVANLNQAVITRLSKVVRGDDGSFMPLLLGFGAFLVACLAVFVVSQIWWAATGFRLDAEEVRLKRGVVSTQLRTARYDRIQAVDVVEPLIARIFGLAAVRIETAGGSSSNIEIAYLPRAEAEALRHELLGTEPVDTHEPDAPNYIIPPIPIWRSLVGTALRFSTITAVVWVLFSLLAPIPFATTAPLVVALVPPVWGMIDKSWRFNAVLDSDDVLHLAYGLASRRRQAVPLDRIHAVRISQPVLWRLVGWWTVSVSVAGYGPESNKQSGTTRILPVGSREQAMLIAARVGALSRELLEEAAALEGATAATYGSPRRARVVSPLDAHRQATTLVDGCVVVHSGWVSRRVAFIEASHIQELTLRRGPIQNLVGLATVRLDLVPGPVAMAGRDMDPAQARELVDVLRNRELPQLGTPTMSA</sequence>
<feature type="domain" description="YdbS-like PH" evidence="2">
    <location>
        <begin position="360"/>
        <end position="427"/>
    </location>
</feature>
<dbReference type="EMBL" id="UFXQ01000001">
    <property type="protein sequence ID" value="STC69726.1"/>
    <property type="molecule type" value="Genomic_DNA"/>
</dbReference>
<reference evidence="3 4" key="1">
    <citation type="submission" date="2018-06" db="EMBL/GenBank/DDBJ databases">
        <authorList>
            <consortium name="Pathogen Informatics"/>
            <person name="Doyle S."/>
        </authorList>
    </citation>
    <scope>NUCLEOTIDE SEQUENCE [LARGE SCALE GENOMIC DNA]</scope>
    <source>
        <strain evidence="3 4">NCTC11862</strain>
    </source>
</reference>
<feature type="domain" description="YdbS-like PH" evidence="2">
    <location>
        <begin position="77"/>
        <end position="155"/>
    </location>
</feature>
<dbReference type="Pfam" id="PF03703">
    <property type="entry name" value="bPH_2"/>
    <property type="match status" value="3"/>
</dbReference>
<evidence type="ECO:0000256" key="1">
    <source>
        <dbReference type="SAM" id="Phobius"/>
    </source>
</evidence>
<feature type="transmembrane region" description="Helical" evidence="1">
    <location>
        <begin position="51"/>
        <end position="73"/>
    </location>
</feature>
<keyword evidence="1" id="KW-0472">Membrane</keyword>
<dbReference type="InterPro" id="IPR014529">
    <property type="entry name" value="UCP026631"/>
</dbReference>
<keyword evidence="1" id="KW-1133">Transmembrane helix</keyword>
<dbReference type="RefSeq" id="WP_018582567.1">
    <property type="nucleotide sequence ID" value="NZ_UFXQ01000001.1"/>
</dbReference>